<keyword evidence="1" id="KW-0805">Transcription regulation</keyword>
<dbReference type="EMBL" id="FAOZ01000016">
    <property type="protein sequence ID" value="CUU58001.1"/>
    <property type="molecule type" value="Genomic_DNA"/>
</dbReference>
<dbReference type="PROSITE" id="PS50110">
    <property type="entry name" value="RESPONSE_REGULATORY"/>
    <property type="match status" value="1"/>
</dbReference>
<evidence type="ECO:0000256" key="2">
    <source>
        <dbReference type="ARBA" id="ARBA00023125"/>
    </source>
</evidence>
<proteinExistence type="predicted"/>
<gene>
    <name evidence="6" type="ORF">Ga0074812_11629</name>
</gene>
<evidence type="ECO:0000313" key="6">
    <source>
        <dbReference type="EMBL" id="CUU58001.1"/>
    </source>
</evidence>
<dbReference type="PANTHER" id="PTHR43214:SF24">
    <property type="entry name" value="TRANSCRIPTIONAL REGULATORY PROTEIN NARL-RELATED"/>
    <property type="match status" value="1"/>
</dbReference>
<evidence type="ECO:0000256" key="4">
    <source>
        <dbReference type="PROSITE-ProRule" id="PRU00169"/>
    </source>
</evidence>
<dbReference type="SUPFAM" id="SSF52172">
    <property type="entry name" value="CheY-like"/>
    <property type="match status" value="1"/>
</dbReference>
<accession>A0A0S4QQY0</accession>
<evidence type="ECO:0000256" key="1">
    <source>
        <dbReference type="ARBA" id="ARBA00023015"/>
    </source>
</evidence>
<dbReference type="GO" id="GO:0000160">
    <property type="term" value="P:phosphorelay signal transduction system"/>
    <property type="evidence" value="ECO:0007669"/>
    <property type="project" value="InterPro"/>
</dbReference>
<reference evidence="7" key="1">
    <citation type="submission" date="2015-11" db="EMBL/GenBank/DDBJ databases">
        <authorList>
            <person name="Varghese N."/>
        </authorList>
    </citation>
    <scope>NUCLEOTIDE SEQUENCE [LARGE SCALE GENOMIC DNA]</scope>
    <source>
        <strain evidence="7">DSM 45899</strain>
    </source>
</reference>
<keyword evidence="3" id="KW-0804">Transcription</keyword>
<dbReference type="AlphaFoldDB" id="A0A0S4QQY0"/>
<feature type="domain" description="Response regulatory" evidence="5">
    <location>
        <begin position="2"/>
        <end position="126"/>
    </location>
</feature>
<evidence type="ECO:0000313" key="7">
    <source>
        <dbReference type="Proteomes" id="UP000198802"/>
    </source>
</evidence>
<dbReference type="InterPro" id="IPR001789">
    <property type="entry name" value="Sig_transdc_resp-reg_receiver"/>
</dbReference>
<dbReference type="RefSeq" id="WP_091280384.1">
    <property type="nucleotide sequence ID" value="NZ_FAOZ01000016.1"/>
</dbReference>
<dbReference type="GO" id="GO:0003677">
    <property type="term" value="F:DNA binding"/>
    <property type="evidence" value="ECO:0007669"/>
    <property type="project" value="UniProtKB-KW"/>
</dbReference>
<dbReference type="InterPro" id="IPR039420">
    <property type="entry name" value="WalR-like"/>
</dbReference>
<dbReference type="Pfam" id="PF00072">
    <property type="entry name" value="Response_reg"/>
    <property type="match status" value="1"/>
</dbReference>
<dbReference type="SMART" id="SM00448">
    <property type="entry name" value="REC"/>
    <property type="match status" value="1"/>
</dbReference>
<organism evidence="6 7">
    <name type="scientific">Parafrankia irregularis</name>
    <dbReference type="NCBI Taxonomy" id="795642"/>
    <lineage>
        <taxon>Bacteria</taxon>
        <taxon>Bacillati</taxon>
        <taxon>Actinomycetota</taxon>
        <taxon>Actinomycetes</taxon>
        <taxon>Frankiales</taxon>
        <taxon>Frankiaceae</taxon>
        <taxon>Parafrankia</taxon>
    </lineage>
</organism>
<dbReference type="Gene3D" id="3.40.50.2300">
    <property type="match status" value="1"/>
</dbReference>
<evidence type="ECO:0000256" key="3">
    <source>
        <dbReference type="ARBA" id="ARBA00023163"/>
    </source>
</evidence>
<keyword evidence="7" id="KW-1185">Reference proteome</keyword>
<dbReference type="InterPro" id="IPR011006">
    <property type="entry name" value="CheY-like_superfamily"/>
</dbReference>
<dbReference type="Proteomes" id="UP000198802">
    <property type="component" value="Unassembled WGS sequence"/>
</dbReference>
<protein>
    <submittedName>
        <fullName evidence="6">DNA-binding response regulator, NarL/FixJ family, contains REC and HTH domains</fullName>
    </submittedName>
</protein>
<keyword evidence="4" id="KW-0597">Phosphoprotein</keyword>
<dbReference type="PANTHER" id="PTHR43214">
    <property type="entry name" value="TWO-COMPONENT RESPONSE REGULATOR"/>
    <property type="match status" value="1"/>
</dbReference>
<name>A0A0S4QQY0_9ACTN</name>
<keyword evidence="2 6" id="KW-0238">DNA-binding</keyword>
<feature type="modified residue" description="4-aspartylphosphate" evidence="4">
    <location>
        <position position="56"/>
    </location>
</feature>
<sequence length="209" mass="21580">MRVAIADDSPHLRAGLRALVASVGAQVVAVVGRGHDLVDVVTDAPVTEPVDVALVDMRMPPTLTDEGLRAARQIKALRPATAVLVFSADDEAPYAADLLRDSPGGVGYVLKSTITDRDQLRSVLTRLSAGEVVVDNDVARQLLSRPGVAPALAVLDDRQRAALVLAVQGKAVSEPILAGLRGTLGFPPALGGTAGPVAAELIAWLLAPA</sequence>
<evidence type="ECO:0000259" key="5">
    <source>
        <dbReference type="PROSITE" id="PS50110"/>
    </source>
</evidence>